<keyword evidence="10" id="KW-1185">Reference proteome</keyword>
<dbReference type="PROSITE" id="PS50016">
    <property type="entry name" value="ZF_PHD_2"/>
    <property type="match status" value="1"/>
</dbReference>
<dbReference type="Pfam" id="PF00628">
    <property type="entry name" value="PHD"/>
    <property type="match status" value="1"/>
</dbReference>
<dbReference type="InterPro" id="IPR019787">
    <property type="entry name" value="Znf_PHD-finger"/>
</dbReference>
<evidence type="ECO:0000256" key="7">
    <source>
        <dbReference type="SAM" id="MobiDB-lite"/>
    </source>
</evidence>
<dbReference type="RefSeq" id="XP_014678666.1">
    <property type="nucleotide sequence ID" value="XM_014823180.1"/>
</dbReference>
<feature type="domain" description="PHD-type" evidence="9">
    <location>
        <begin position="272"/>
        <end position="323"/>
    </location>
</feature>
<keyword evidence="1" id="KW-0479">Metal-binding</keyword>
<keyword evidence="3" id="KW-0862">Zinc</keyword>
<dbReference type="CDD" id="cd15560">
    <property type="entry name" value="PHD2_3_BPTF"/>
    <property type="match status" value="1"/>
</dbReference>
<dbReference type="Gene3D" id="3.30.40.10">
    <property type="entry name" value="Zinc/RING finger domain, C3HC4 (zinc finger)"/>
    <property type="match status" value="1"/>
</dbReference>
<dbReference type="InterPro" id="IPR038028">
    <property type="entry name" value="BPTF"/>
</dbReference>
<evidence type="ECO:0000256" key="5">
    <source>
        <dbReference type="PROSITE-ProRule" id="PRU00035"/>
    </source>
</evidence>
<evidence type="ECO:0000256" key="6">
    <source>
        <dbReference type="PROSITE-ProRule" id="PRU00146"/>
    </source>
</evidence>
<accession>A0ABM1F2J5</accession>
<name>A0ABM1F2J5_PRICU</name>
<organism evidence="10 11">
    <name type="scientific">Priapulus caudatus</name>
    <name type="common">Priapulid worm</name>
    <dbReference type="NCBI Taxonomy" id="37621"/>
    <lineage>
        <taxon>Eukaryota</taxon>
        <taxon>Metazoa</taxon>
        <taxon>Ecdysozoa</taxon>
        <taxon>Scalidophora</taxon>
        <taxon>Priapulida</taxon>
        <taxon>Priapulimorpha</taxon>
        <taxon>Priapulimorphida</taxon>
        <taxon>Priapulidae</taxon>
        <taxon>Priapulus</taxon>
    </lineage>
</organism>
<dbReference type="InterPro" id="IPR011011">
    <property type="entry name" value="Znf_FYVE_PHD"/>
</dbReference>
<dbReference type="SMART" id="SM00297">
    <property type="entry name" value="BROMO"/>
    <property type="match status" value="1"/>
</dbReference>
<evidence type="ECO:0000259" key="8">
    <source>
        <dbReference type="PROSITE" id="PS50014"/>
    </source>
</evidence>
<dbReference type="GeneID" id="106818478"/>
<dbReference type="SUPFAM" id="SSF47370">
    <property type="entry name" value="Bromodomain"/>
    <property type="match status" value="1"/>
</dbReference>
<feature type="non-terminal residue" evidence="11">
    <location>
        <position position="401"/>
    </location>
</feature>
<dbReference type="InterPro" id="IPR001487">
    <property type="entry name" value="Bromodomain"/>
</dbReference>
<evidence type="ECO:0000259" key="9">
    <source>
        <dbReference type="PROSITE" id="PS50016"/>
    </source>
</evidence>
<evidence type="ECO:0000256" key="2">
    <source>
        <dbReference type="ARBA" id="ARBA00022771"/>
    </source>
</evidence>
<dbReference type="Gene3D" id="1.20.920.10">
    <property type="entry name" value="Bromodomain-like"/>
    <property type="match status" value="1"/>
</dbReference>
<dbReference type="PRINTS" id="PR00503">
    <property type="entry name" value="BROMODOMAIN"/>
</dbReference>
<reference evidence="11" key="1">
    <citation type="submission" date="2025-08" db="UniProtKB">
        <authorList>
            <consortium name="RefSeq"/>
        </authorList>
    </citation>
    <scope>IDENTIFICATION</scope>
</reference>
<evidence type="ECO:0000313" key="11">
    <source>
        <dbReference type="RefSeq" id="XP_014678666.1"/>
    </source>
</evidence>
<gene>
    <name evidence="11" type="primary">LOC106818478</name>
</gene>
<feature type="compositionally biased region" description="Low complexity" evidence="7">
    <location>
        <begin position="198"/>
        <end position="217"/>
    </location>
</feature>
<dbReference type="InterPro" id="IPR036427">
    <property type="entry name" value="Bromodomain-like_sf"/>
</dbReference>
<dbReference type="InterPro" id="IPR001965">
    <property type="entry name" value="Znf_PHD"/>
</dbReference>
<evidence type="ECO:0000256" key="1">
    <source>
        <dbReference type="ARBA" id="ARBA00022723"/>
    </source>
</evidence>
<dbReference type="SMART" id="SM00249">
    <property type="entry name" value="PHD"/>
    <property type="match status" value="1"/>
</dbReference>
<dbReference type="InterPro" id="IPR013083">
    <property type="entry name" value="Znf_RING/FYVE/PHD"/>
</dbReference>
<feature type="region of interest" description="Disordered" evidence="7">
    <location>
        <begin position="169"/>
        <end position="245"/>
    </location>
</feature>
<evidence type="ECO:0000256" key="4">
    <source>
        <dbReference type="ARBA" id="ARBA00023117"/>
    </source>
</evidence>
<dbReference type="PROSITE" id="PS50014">
    <property type="entry name" value="BROMODOMAIN_2"/>
    <property type="match status" value="1"/>
</dbReference>
<protein>
    <submittedName>
        <fullName evidence="11">Nucleosome-remodeling factor subunit BPTF-like</fullName>
    </submittedName>
</protein>
<evidence type="ECO:0000313" key="10">
    <source>
        <dbReference type="Proteomes" id="UP000695022"/>
    </source>
</evidence>
<sequence>MPVAHSAFSGLLEKKIITAGAVQKLPIADQKLGASVAIALANRNPKAYKLLQSWVAVLLWRSGCTQKVFSTLRSIGICQTPTNARRCVDRIAKQFDAELEQWKKTTEDETRCTVLASDCDVILEDLGVRPLHFESEECQASASVECVEVVKDIQKKRALLEKDIMKKLHAATDQQPTTRVPEETTSPAVTSPPPKPKPTVTVAAASVATATTVVTATQPPKSPEAKPVGTPRGSKKRKSESNTLIDIETVTPSVSKPKKQKMIATGVRGKSKLYCICKTPYDSKRFYIGCDRCQDWFHGRCVGILQSEAEQIERYICPNCQSNSQVNAANQQVLSSDDYDQLKGLLNGLKSHSMAWLFMEPVNPAEAPDYYTVVREPMDLSTIERKLTKRRYTKLSDFIGD</sequence>
<dbReference type="Pfam" id="PF00439">
    <property type="entry name" value="Bromodomain"/>
    <property type="match status" value="1"/>
</dbReference>
<feature type="domain" description="Bromo" evidence="8">
    <location>
        <begin position="350"/>
        <end position="401"/>
    </location>
</feature>
<dbReference type="PANTHER" id="PTHR45975">
    <property type="entry name" value="NUCLEOSOME-REMODELING FACTOR SUBUNIT BPTF"/>
    <property type="match status" value="1"/>
</dbReference>
<dbReference type="PANTHER" id="PTHR45975:SF2">
    <property type="entry name" value="NUCLEOSOME-REMODELING FACTOR SUBUNIT BPTF"/>
    <property type="match status" value="1"/>
</dbReference>
<dbReference type="SUPFAM" id="SSF57903">
    <property type="entry name" value="FYVE/PHD zinc finger"/>
    <property type="match status" value="1"/>
</dbReference>
<keyword evidence="4 5" id="KW-0103">Bromodomain</keyword>
<dbReference type="Proteomes" id="UP000695022">
    <property type="component" value="Unplaced"/>
</dbReference>
<proteinExistence type="predicted"/>
<dbReference type="PROSITE" id="PS01359">
    <property type="entry name" value="ZF_PHD_1"/>
    <property type="match status" value="1"/>
</dbReference>
<evidence type="ECO:0000256" key="3">
    <source>
        <dbReference type="ARBA" id="ARBA00022833"/>
    </source>
</evidence>
<keyword evidence="2 6" id="KW-0863">Zinc-finger</keyword>
<dbReference type="InterPro" id="IPR019786">
    <property type="entry name" value="Zinc_finger_PHD-type_CS"/>
</dbReference>